<sequence length="71" mass="7123">MRSLPGSPAANRAPLLRTPLASCATAAASCRATAHRARSLSRSAAPESTRCALQSLCRAAPPPGKLGLGLG</sequence>
<name>A0A0A9CC80_ARUDO</name>
<reference evidence="1" key="2">
    <citation type="journal article" date="2015" name="Data Brief">
        <title>Shoot transcriptome of the giant reed, Arundo donax.</title>
        <authorList>
            <person name="Barrero R.A."/>
            <person name="Guerrero F.D."/>
            <person name="Moolhuijzen P."/>
            <person name="Goolsby J.A."/>
            <person name="Tidwell J."/>
            <person name="Bellgard S.E."/>
            <person name="Bellgard M.I."/>
        </authorList>
    </citation>
    <scope>NUCLEOTIDE SEQUENCE</scope>
    <source>
        <tissue evidence="1">Shoot tissue taken approximately 20 cm above the soil surface</tissue>
    </source>
</reference>
<dbReference type="PROSITE" id="PS51257">
    <property type="entry name" value="PROKAR_LIPOPROTEIN"/>
    <property type="match status" value="1"/>
</dbReference>
<proteinExistence type="predicted"/>
<reference evidence="1" key="1">
    <citation type="submission" date="2014-09" db="EMBL/GenBank/DDBJ databases">
        <authorList>
            <person name="Magalhaes I.L.F."/>
            <person name="Oliveira U."/>
            <person name="Santos F.R."/>
            <person name="Vidigal T.H.D.A."/>
            <person name="Brescovit A.D."/>
            <person name="Santos A.J."/>
        </authorList>
    </citation>
    <scope>NUCLEOTIDE SEQUENCE</scope>
    <source>
        <tissue evidence="1">Shoot tissue taken approximately 20 cm above the soil surface</tissue>
    </source>
</reference>
<evidence type="ECO:0000313" key="1">
    <source>
        <dbReference type="EMBL" id="JAD73171.1"/>
    </source>
</evidence>
<organism evidence="1">
    <name type="scientific">Arundo donax</name>
    <name type="common">Giant reed</name>
    <name type="synonym">Donax arundinaceus</name>
    <dbReference type="NCBI Taxonomy" id="35708"/>
    <lineage>
        <taxon>Eukaryota</taxon>
        <taxon>Viridiplantae</taxon>
        <taxon>Streptophyta</taxon>
        <taxon>Embryophyta</taxon>
        <taxon>Tracheophyta</taxon>
        <taxon>Spermatophyta</taxon>
        <taxon>Magnoliopsida</taxon>
        <taxon>Liliopsida</taxon>
        <taxon>Poales</taxon>
        <taxon>Poaceae</taxon>
        <taxon>PACMAD clade</taxon>
        <taxon>Arundinoideae</taxon>
        <taxon>Arundineae</taxon>
        <taxon>Arundo</taxon>
    </lineage>
</organism>
<accession>A0A0A9CC80</accession>
<dbReference type="AlphaFoldDB" id="A0A0A9CC80"/>
<dbReference type="EMBL" id="GBRH01224724">
    <property type="protein sequence ID" value="JAD73171.1"/>
    <property type="molecule type" value="Transcribed_RNA"/>
</dbReference>
<protein>
    <submittedName>
        <fullName evidence="1">Uncharacterized protein</fullName>
    </submittedName>
</protein>